<evidence type="ECO:0000313" key="2">
    <source>
        <dbReference type="EMBL" id="MPM28759.1"/>
    </source>
</evidence>
<sequence>MKYLNTMQDRNGKNVDVDGHTHSKNEITDMPTKLSQFTNDVGFTKNALIQTVSNIAPSSPVLGQVWIQTY</sequence>
<name>A0A644YKB2_9ZZZZ</name>
<comment type="caution">
    <text evidence="2">The sequence shown here is derived from an EMBL/GenBank/DDBJ whole genome shotgun (WGS) entry which is preliminary data.</text>
</comment>
<reference evidence="2" key="1">
    <citation type="submission" date="2019-08" db="EMBL/GenBank/DDBJ databases">
        <authorList>
            <person name="Kucharzyk K."/>
            <person name="Murdoch R.W."/>
            <person name="Higgins S."/>
            <person name="Loffler F."/>
        </authorList>
    </citation>
    <scope>NUCLEOTIDE SEQUENCE</scope>
</reference>
<gene>
    <name evidence="2" type="ORF">SDC9_75287</name>
</gene>
<organism evidence="2">
    <name type="scientific">bioreactor metagenome</name>
    <dbReference type="NCBI Taxonomy" id="1076179"/>
    <lineage>
        <taxon>unclassified sequences</taxon>
        <taxon>metagenomes</taxon>
        <taxon>ecological metagenomes</taxon>
    </lineage>
</organism>
<feature type="compositionally biased region" description="Basic and acidic residues" evidence="1">
    <location>
        <begin position="10"/>
        <end position="27"/>
    </location>
</feature>
<dbReference type="AlphaFoldDB" id="A0A644YKB2"/>
<feature type="region of interest" description="Disordered" evidence="1">
    <location>
        <begin position="1"/>
        <end position="30"/>
    </location>
</feature>
<proteinExistence type="predicted"/>
<dbReference type="EMBL" id="VSSQ01005339">
    <property type="protein sequence ID" value="MPM28759.1"/>
    <property type="molecule type" value="Genomic_DNA"/>
</dbReference>
<evidence type="ECO:0000256" key="1">
    <source>
        <dbReference type="SAM" id="MobiDB-lite"/>
    </source>
</evidence>
<accession>A0A644YKB2</accession>
<protein>
    <submittedName>
        <fullName evidence="2">Uncharacterized protein</fullName>
    </submittedName>
</protein>